<keyword evidence="2" id="KW-1185">Reference proteome</keyword>
<dbReference type="RefSeq" id="WP_003477834.1">
    <property type="nucleotide sequence ID" value="NC_008261.1"/>
</dbReference>
<evidence type="ECO:0000313" key="2">
    <source>
        <dbReference type="Proteomes" id="UP000001823"/>
    </source>
</evidence>
<evidence type="ECO:0000313" key="1">
    <source>
        <dbReference type="EMBL" id="ABG82661.1"/>
    </source>
</evidence>
<protein>
    <submittedName>
        <fullName evidence="1">Uncharacterized protein</fullName>
    </submittedName>
</protein>
<dbReference type="KEGG" id="cpf:CPF_1418"/>
<name>A0A0H2YQK7_CLOP1</name>
<dbReference type="AlphaFoldDB" id="A0A0H2YQK7"/>
<dbReference type="HOGENOM" id="CLU_2971394_0_0_9"/>
<dbReference type="PaxDb" id="195103-CPF_1418"/>
<proteinExistence type="predicted"/>
<reference evidence="1 2" key="1">
    <citation type="journal article" date="2006" name="Genome Res.">
        <title>Skewed genomic variability in strains of the toxigenic bacterial pathogen, Clostridium perfringens.</title>
        <authorList>
            <person name="Myers G.S."/>
            <person name="Rasko D.A."/>
            <person name="Cheung J.K."/>
            <person name="Ravel J."/>
            <person name="Seshadri R."/>
            <person name="Deboy R.T."/>
            <person name="Ren Q."/>
            <person name="Varga J."/>
            <person name="Awad M.M."/>
            <person name="Brinkac L.M."/>
            <person name="Daugherty S.C."/>
            <person name="Haft D.H."/>
            <person name="Dodson R.J."/>
            <person name="Madupu R."/>
            <person name="Nelson W.C."/>
            <person name="Rosovitz M.J."/>
            <person name="Sullivan S.A."/>
            <person name="Khouri H."/>
            <person name="Dimitrov G.I."/>
            <person name="Watkins K.L."/>
            <person name="Mulligan S."/>
            <person name="Benton J."/>
            <person name="Radune D."/>
            <person name="Fisher D.J."/>
            <person name="Atkins H.S."/>
            <person name="Hiscox T."/>
            <person name="Jost B.H."/>
            <person name="Billington S.J."/>
            <person name="Songer J.G."/>
            <person name="McClane B.A."/>
            <person name="Titball R.W."/>
            <person name="Rood J.I."/>
            <person name="Melville S.B."/>
            <person name="Paulsen I.T."/>
        </authorList>
    </citation>
    <scope>NUCLEOTIDE SEQUENCE [LARGE SCALE GENOMIC DNA]</scope>
    <source>
        <strain evidence="2">ATCC 13124 / DSM 756 / JCM 1290 / NCIMB 6125 / NCTC 8237 / S 107 / Type A</strain>
    </source>
</reference>
<dbReference type="Proteomes" id="UP000001823">
    <property type="component" value="Chromosome"/>
</dbReference>
<dbReference type="EMBL" id="CP000246">
    <property type="protein sequence ID" value="ABG82661.1"/>
    <property type="molecule type" value="Genomic_DNA"/>
</dbReference>
<sequence length="58" mass="6975">MAYCPFWSNEREKFKCYKECPMNEKITGEECVFSMYLDKSFLLEDDYEKSNLVLSQVN</sequence>
<organism evidence="1 2">
    <name type="scientific">Clostridium perfringens (strain ATCC 13124 / DSM 756 / JCM 1290 / NCIMB 6125 / NCTC 8237 / Type A)</name>
    <dbReference type="NCBI Taxonomy" id="195103"/>
    <lineage>
        <taxon>Bacteria</taxon>
        <taxon>Bacillati</taxon>
        <taxon>Bacillota</taxon>
        <taxon>Clostridia</taxon>
        <taxon>Eubacteriales</taxon>
        <taxon>Clostridiaceae</taxon>
        <taxon>Clostridium</taxon>
    </lineage>
</organism>
<gene>
    <name evidence="1" type="ordered locus">CPF_1418</name>
</gene>
<dbReference type="GeneID" id="93002266"/>
<accession>A0A0H2YQK7</accession>